<dbReference type="Gene3D" id="3.10.105.10">
    <property type="entry name" value="Dipeptide-binding Protein, Domain 3"/>
    <property type="match status" value="1"/>
</dbReference>
<dbReference type="SUPFAM" id="SSF53850">
    <property type="entry name" value="Periplasmic binding protein-like II"/>
    <property type="match status" value="1"/>
</dbReference>
<dbReference type="GO" id="GO:0015833">
    <property type="term" value="P:peptide transport"/>
    <property type="evidence" value="ECO:0007669"/>
    <property type="project" value="TreeGrafter"/>
</dbReference>
<evidence type="ECO:0000256" key="2">
    <source>
        <dbReference type="ARBA" id="ARBA00022448"/>
    </source>
</evidence>
<dbReference type="InterPro" id="IPR039424">
    <property type="entry name" value="SBP_5"/>
</dbReference>
<feature type="domain" description="Solute-binding protein family 5" evidence="6">
    <location>
        <begin position="30"/>
        <end position="254"/>
    </location>
</feature>
<reference evidence="7" key="1">
    <citation type="journal article" date="2020" name="bioRxiv">
        <title>A rank-normalized archaeal taxonomy based on genome phylogeny resolves widespread incomplete and uneven classifications.</title>
        <authorList>
            <person name="Rinke C."/>
            <person name="Chuvochina M."/>
            <person name="Mussig A.J."/>
            <person name="Chaumeil P.-A."/>
            <person name="Waite D.W."/>
            <person name="Whitman W.B."/>
            <person name="Parks D.H."/>
            <person name="Hugenholtz P."/>
        </authorList>
    </citation>
    <scope>NUCLEOTIDE SEQUENCE</scope>
    <source>
        <strain evidence="7">UBA8839</strain>
    </source>
</reference>
<evidence type="ECO:0000256" key="1">
    <source>
        <dbReference type="ARBA" id="ARBA00005695"/>
    </source>
</evidence>
<dbReference type="EMBL" id="DUJP01000008">
    <property type="protein sequence ID" value="HII46181.1"/>
    <property type="molecule type" value="Genomic_DNA"/>
</dbReference>
<organism evidence="7 8">
    <name type="scientific">Pyrobaculum aerophilum</name>
    <dbReference type="NCBI Taxonomy" id="13773"/>
    <lineage>
        <taxon>Archaea</taxon>
        <taxon>Thermoproteota</taxon>
        <taxon>Thermoprotei</taxon>
        <taxon>Thermoproteales</taxon>
        <taxon>Thermoproteaceae</taxon>
        <taxon>Pyrobaculum</taxon>
    </lineage>
</organism>
<name>A0A832WE82_9CREN</name>
<dbReference type="Pfam" id="PF00496">
    <property type="entry name" value="SBP_bac_5"/>
    <property type="match status" value="1"/>
</dbReference>
<keyword evidence="2" id="KW-0813">Transport</keyword>
<dbReference type="GeneID" id="1463837"/>
<protein>
    <submittedName>
        <fullName evidence="7">Peptide-binding protein</fullName>
    </submittedName>
</protein>
<evidence type="ECO:0000313" key="7">
    <source>
        <dbReference type="EMBL" id="HII46181.1"/>
    </source>
</evidence>
<accession>A0A832WE82</accession>
<comment type="similarity">
    <text evidence="1">Belongs to the bacterial solute-binding protein 5 family.</text>
</comment>
<keyword evidence="5" id="KW-0812">Transmembrane</keyword>
<dbReference type="AlphaFoldDB" id="A0A832WE82"/>
<dbReference type="OMA" id="YNDTRYE"/>
<sequence>MKAKTALLAILILNILLLAQYTPPHTNPGPAADRIIGKSVPIEQAASAVKAGDIDVYIFGMRASLAAPLKGDPTVMLYTAAAGFNSIILNPAPANPSCLNPFADRDIRFAMQFVIDRDYIANEIFKGFAVPMYTWLSQYDPTYAIIADIITQLGIKYDMDYARTIVEQRMSELGATKGPDGKWYCQGKPVTIIGLIRVEDERKDIGDAFASALEQLGFTVDRKYVTFDVAIQTVYGTDPAEFQWHFYTEGWGKGALVRWDLSSIAQYCASWFGYMPGWQTTGWYNYANATIDELTDRIYKGNFKSINEYVDLYRKASQMCIEESIRVFVVTTLNAYVANPNLQGVTNDLGAGLRASVFNARNWYVPGKDVVYVGHRYVWTASSAWNPVPLGGFTDVYSVDWYRMIYDPAMWNHPFTGEPMPYRVSYVVETKGPDGAFELPADAYRWDAKQKAWVSVAGEKAKSKVVFNYAKYIGANWHHGQPIKLADVLFIYAWYWDIANDPNKVARESGVASYVNGTMAIIKGIRILNDTAIEVYIDFWHFDPNYIASWAVVTPDMPWEVYYAVDQLVYVKQTHAASRSGATKYNVPWLSLILRDHAKAAADVLQEALDQVIFPENWFKIGNKTLFTKDEALARYRAAIDWFNQYRHMIISQGPFYLYAIDTANQYIELRAFRDPTYPYKPGAFYFGVATPVSIKAINIPTIAVGQSGTVSISLEVPEGAGRIFYKWGIIDQTTGKFVYISDEASATTTPITISIPTDVASKLTPNKAYKFWIYAYTENVPIVAESTQVFVPRTVAPTPTPSPSPSPSPAPSPTQPTVITTTTVAPAAGTTEALAAGIIGIIAVLVALAFALRRRRGEGTQTR</sequence>
<dbReference type="PANTHER" id="PTHR30290">
    <property type="entry name" value="PERIPLASMIC BINDING COMPONENT OF ABC TRANSPORTER"/>
    <property type="match status" value="1"/>
</dbReference>
<dbReference type="Proteomes" id="UP000651120">
    <property type="component" value="Unassembled WGS sequence"/>
</dbReference>
<dbReference type="FunFam" id="3.10.105.10:FF:000068">
    <property type="entry name" value="Solute binding protein-like protein"/>
    <property type="match status" value="1"/>
</dbReference>
<dbReference type="PANTHER" id="PTHR30290:SF9">
    <property type="entry name" value="OLIGOPEPTIDE-BINDING PROTEIN APPA"/>
    <property type="match status" value="1"/>
</dbReference>
<dbReference type="RefSeq" id="WP_011009130.1">
    <property type="nucleotide sequence ID" value="NZ_DUJP01000008.1"/>
</dbReference>
<feature type="compositionally biased region" description="Pro residues" evidence="4">
    <location>
        <begin position="799"/>
        <end position="815"/>
    </location>
</feature>
<feature type="region of interest" description="Disordered" evidence="4">
    <location>
        <begin position="795"/>
        <end position="818"/>
    </location>
</feature>
<keyword evidence="5" id="KW-0472">Membrane</keyword>
<proteinExistence type="inferred from homology"/>
<evidence type="ECO:0000259" key="6">
    <source>
        <dbReference type="Pfam" id="PF00496"/>
    </source>
</evidence>
<keyword evidence="5" id="KW-1133">Transmembrane helix</keyword>
<evidence type="ECO:0000256" key="3">
    <source>
        <dbReference type="ARBA" id="ARBA00022729"/>
    </source>
</evidence>
<evidence type="ECO:0000256" key="4">
    <source>
        <dbReference type="SAM" id="MobiDB-lite"/>
    </source>
</evidence>
<keyword evidence="3" id="KW-0732">Signal</keyword>
<gene>
    <name evidence="7" type="ORF">HA333_01570</name>
</gene>
<comment type="caution">
    <text evidence="7">The sequence shown here is derived from an EMBL/GenBank/DDBJ whole genome shotgun (WGS) entry which is preliminary data.</text>
</comment>
<evidence type="ECO:0000256" key="5">
    <source>
        <dbReference type="SAM" id="Phobius"/>
    </source>
</evidence>
<feature type="transmembrane region" description="Helical" evidence="5">
    <location>
        <begin position="834"/>
        <end position="853"/>
    </location>
</feature>
<evidence type="ECO:0000313" key="8">
    <source>
        <dbReference type="Proteomes" id="UP000651120"/>
    </source>
</evidence>
<dbReference type="GO" id="GO:1904680">
    <property type="term" value="F:peptide transmembrane transporter activity"/>
    <property type="evidence" value="ECO:0007669"/>
    <property type="project" value="TreeGrafter"/>
</dbReference>
<dbReference type="InterPro" id="IPR000914">
    <property type="entry name" value="SBP_5_dom"/>
</dbReference>